<reference evidence="1" key="1">
    <citation type="submission" date="2023-05" db="EMBL/GenBank/DDBJ databases">
        <authorList>
            <consortium name="ELIXIR-Norway"/>
        </authorList>
    </citation>
    <scope>NUCLEOTIDE SEQUENCE</scope>
</reference>
<feature type="non-terminal residue" evidence="1">
    <location>
        <position position="156"/>
    </location>
</feature>
<organism evidence="1 2">
    <name type="scientific">Rangifer tarandus platyrhynchus</name>
    <name type="common">Svalbard reindeer</name>
    <dbReference type="NCBI Taxonomy" id="3082113"/>
    <lineage>
        <taxon>Eukaryota</taxon>
        <taxon>Metazoa</taxon>
        <taxon>Chordata</taxon>
        <taxon>Craniata</taxon>
        <taxon>Vertebrata</taxon>
        <taxon>Euteleostomi</taxon>
        <taxon>Mammalia</taxon>
        <taxon>Eutheria</taxon>
        <taxon>Laurasiatheria</taxon>
        <taxon>Artiodactyla</taxon>
        <taxon>Ruminantia</taxon>
        <taxon>Pecora</taxon>
        <taxon>Cervidae</taxon>
        <taxon>Odocoileinae</taxon>
        <taxon>Rangifer</taxon>
    </lineage>
</organism>
<protein>
    <submittedName>
        <fullName evidence="1">Uncharacterized protein</fullName>
    </submittedName>
</protein>
<dbReference type="Proteomes" id="UP001162501">
    <property type="component" value="Chromosome 14"/>
</dbReference>
<reference evidence="1" key="2">
    <citation type="submission" date="2025-03" db="EMBL/GenBank/DDBJ databases">
        <authorList>
            <consortium name="ELIXIR-Norway"/>
            <consortium name="Elixir Norway"/>
        </authorList>
    </citation>
    <scope>NUCLEOTIDE SEQUENCE</scope>
</reference>
<name>A0AC59YE27_RANTA</name>
<accession>A0AC59YE27</accession>
<sequence length="156" mass="17066">MDRDLWQDHLWATPVPPGPSWRLLGNSYVRGLGAWSPRARVSPGAAAGVRARRCSGEPTEVVVPVHFCQAHGTCLALGSVLHELASRKSKELASNLRRGRGDARNLIPASQILEPSDMSRIRSKPNVDLKALRGPDFPLLSSSPVLFMFQCYPATE</sequence>
<evidence type="ECO:0000313" key="1">
    <source>
        <dbReference type="EMBL" id="CAM9620463.1"/>
    </source>
</evidence>
<dbReference type="EMBL" id="OX596098">
    <property type="protein sequence ID" value="CAM9620463.1"/>
    <property type="molecule type" value="Genomic_DNA"/>
</dbReference>
<evidence type="ECO:0000313" key="2">
    <source>
        <dbReference type="Proteomes" id="UP001162501"/>
    </source>
</evidence>
<feature type="non-terminal residue" evidence="1">
    <location>
        <position position="1"/>
    </location>
</feature>
<proteinExistence type="predicted"/>
<gene>
    <name evidence="1" type="ORF">MRATA1EN22A_LOCUS5079</name>
</gene>